<evidence type="ECO:0000313" key="6">
    <source>
        <dbReference type="Proteomes" id="UP000193689"/>
    </source>
</evidence>
<evidence type="ECO:0000256" key="2">
    <source>
        <dbReference type="ARBA" id="ARBA00022603"/>
    </source>
</evidence>
<dbReference type="EC" id="2.1.1.37" evidence="1"/>
<dbReference type="GO" id="GO:0032259">
    <property type="term" value="P:methylation"/>
    <property type="evidence" value="ECO:0007669"/>
    <property type="project" value="UniProtKB-KW"/>
</dbReference>
<evidence type="ECO:0000313" key="5">
    <source>
        <dbReference type="EMBL" id="ORY61652.1"/>
    </source>
</evidence>
<dbReference type="GO" id="GO:0044027">
    <property type="term" value="P:negative regulation of gene expression via chromosomal CpG island methylation"/>
    <property type="evidence" value="ECO:0007669"/>
    <property type="project" value="TreeGrafter"/>
</dbReference>
<dbReference type="RefSeq" id="XP_040713729.1">
    <property type="nucleotide sequence ID" value="XM_040863033.1"/>
</dbReference>
<accession>A0A1Y2DQS7</accession>
<comment type="caution">
    <text evidence="5">The sequence shown here is derived from an EMBL/GenBank/DDBJ whole genome shotgun (WGS) entry which is preliminary data.</text>
</comment>
<dbReference type="STRING" id="1141098.A0A1Y2DQS7"/>
<organism evidence="5 6">
    <name type="scientific">Pseudomassariella vexata</name>
    <dbReference type="NCBI Taxonomy" id="1141098"/>
    <lineage>
        <taxon>Eukaryota</taxon>
        <taxon>Fungi</taxon>
        <taxon>Dikarya</taxon>
        <taxon>Ascomycota</taxon>
        <taxon>Pezizomycotina</taxon>
        <taxon>Sordariomycetes</taxon>
        <taxon>Xylariomycetidae</taxon>
        <taxon>Amphisphaeriales</taxon>
        <taxon>Pseudomassariaceae</taxon>
        <taxon>Pseudomassariella</taxon>
    </lineage>
</organism>
<dbReference type="InParanoid" id="A0A1Y2DQS7"/>
<dbReference type="InterPro" id="IPR001525">
    <property type="entry name" value="C5_MeTfrase"/>
</dbReference>
<reference evidence="5 6" key="1">
    <citation type="submission" date="2016-07" db="EMBL/GenBank/DDBJ databases">
        <title>Pervasive Adenine N6-methylation of Active Genes in Fungi.</title>
        <authorList>
            <consortium name="DOE Joint Genome Institute"/>
            <person name="Mondo S.J."/>
            <person name="Dannebaum R.O."/>
            <person name="Kuo R.C."/>
            <person name="Labutti K."/>
            <person name="Haridas S."/>
            <person name="Kuo A."/>
            <person name="Salamov A."/>
            <person name="Ahrendt S.R."/>
            <person name="Lipzen A."/>
            <person name="Sullivan W."/>
            <person name="Andreopoulos W.B."/>
            <person name="Clum A."/>
            <person name="Lindquist E."/>
            <person name="Daum C."/>
            <person name="Ramamoorthy G.K."/>
            <person name="Gryganskyi A."/>
            <person name="Culley D."/>
            <person name="Magnuson J.K."/>
            <person name="James T.Y."/>
            <person name="O'Malley M.A."/>
            <person name="Stajich J.E."/>
            <person name="Spatafora J.W."/>
            <person name="Visel A."/>
            <person name="Grigoriev I.V."/>
        </authorList>
    </citation>
    <scope>NUCLEOTIDE SEQUENCE [LARGE SCALE GENOMIC DNA]</scope>
    <source>
        <strain evidence="5 6">CBS 129021</strain>
    </source>
</reference>
<protein>
    <recommendedName>
        <fullName evidence="1">DNA (cytosine-5-)-methyltransferase</fullName>
        <ecNumber evidence="1">2.1.1.37</ecNumber>
    </recommendedName>
</protein>
<evidence type="ECO:0000256" key="4">
    <source>
        <dbReference type="ARBA" id="ARBA00022691"/>
    </source>
</evidence>
<dbReference type="OrthoDB" id="414133at2759"/>
<dbReference type="SUPFAM" id="SSF53335">
    <property type="entry name" value="S-adenosyl-L-methionine-dependent methyltransferases"/>
    <property type="match status" value="1"/>
</dbReference>
<dbReference type="InterPro" id="IPR050390">
    <property type="entry name" value="C5-Methyltransferase"/>
</dbReference>
<dbReference type="InterPro" id="IPR029063">
    <property type="entry name" value="SAM-dependent_MTases_sf"/>
</dbReference>
<dbReference type="Gene3D" id="3.40.50.150">
    <property type="entry name" value="Vaccinia Virus protein VP39"/>
    <property type="match status" value="1"/>
</dbReference>
<keyword evidence="3" id="KW-0808">Transferase</keyword>
<sequence>MADSALPRSEFDLKAQYDRDMANIQAMMKEEEEEEPGMSRFNELVHNHPRPQAPIVPQEIIEIEDEDHNEFIREIENFIDLTSDDVPSRKQKAPVDKTIAIRNLPIDSRNLITQFELDEGVVLKDGITVELRDEIKVTDKYRFQFLRIKHIFRSPTTGEVFLRGLPFTRTRTLRGQIPRLRNEVAMMLMIDEDDARPDEEQAMIEFPLANVRRIRNLVCTNADFPQIRYDESHTTKKDIEENGLLVCRWKYRLTYRNSVFRAKGQTHEWVICHLGPEDASKERYRFSEDQRRARWRGTTMLKAGRVRGGSFVPGMPDNFEFIEDVDNEDKTNDVFHRADGLIDQLPGQRYIFGDMFCGGGGSSCGAKMAGLKIQIACDANKSACDTYSTNFPETSLYQTDIFDFISRQGPSPPPG</sequence>
<keyword evidence="4" id="KW-0949">S-adenosyl-L-methionine</keyword>
<gene>
    <name evidence="5" type="ORF">BCR38DRAFT_476344</name>
</gene>
<dbReference type="GeneID" id="63779245"/>
<dbReference type="PANTHER" id="PTHR10629:SF52">
    <property type="entry name" value="DNA (CYTOSINE-5)-METHYLTRANSFERASE 1"/>
    <property type="match status" value="1"/>
</dbReference>
<dbReference type="GO" id="GO:0005634">
    <property type="term" value="C:nucleus"/>
    <property type="evidence" value="ECO:0007669"/>
    <property type="project" value="TreeGrafter"/>
</dbReference>
<dbReference type="Pfam" id="PF00145">
    <property type="entry name" value="DNA_methylase"/>
    <property type="match status" value="1"/>
</dbReference>
<evidence type="ECO:0000256" key="1">
    <source>
        <dbReference type="ARBA" id="ARBA00011975"/>
    </source>
</evidence>
<dbReference type="AlphaFoldDB" id="A0A1Y2DQS7"/>
<keyword evidence="6" id="KW-1185">Reference proteome</keyword>
<dbReference type="GO" id="GO:0003886">
    <property type="term" value="F:DNA (cytosine-5-)-methyltransferase activity"/>
    <property type="evidence" value="ECO:0007669"/>
    <property type="project" value="UniProtKB-EC"/>
</dbReference>
<keyword evidence="2" id="KW-0489">Methyltransferase</keyword>
<proteinExistence type="predicted"/>
<name>A0A1Y2DQS7_9PEZI</name>
<evidence type="ECO:0000256" key="3">
    <source>
        <dbReference type="ARBA" id="ARBA00022679"/>
    </source>
</evidence>
<dbReference type="GO" id="GO:0003677">
    <property type="term" value="F:DNA binding"/>
    <property type="evidence" value="ECO:0007669"/>
    <property type="project" value="TreeGrafter"/>
</dbReference>
<dbReference type="PANTHER" id="PTHR10629">
    <property type="entry name" value="CYTOSINE-SPECIFIC METHYLTRANSFERASE"/>
    <property type="match status" value="1"/>
</dbReference>
<dbReference type="EMBL" id="MCFJ01000010">
    <property type="protein sequence ID" value="ORY61652.1"/>
    <property type="molecule type" value="Genomic_DNA"/>
</dbReference>
<dbReference type="Proteomes" id="UP000193689">
    <property type="component" value="Unassembled WGS sequence"/>
</dbReference>